<dbReference type="GO" id="GO:0005634">
    <property type="term" value="C:nucleus"/>
    <property type="evidence" value="ECO:0007669"/>
    <property type="project" value="TreeGrafter"/>
</dbReference>
<dbReference type="GO" id="GO:0005737">
    <property type="term" value="C:cytoplasm"/>
    <property type="evidence" value="ECO:0007669"/>
    <property type="project" value="TreeGrafter"/>
</dbReference>
<dbReference type="EMBL" id="JAHBMH010000007">
    <property type="protein sequence ID" value="KAK1939757.1"/>
    <property type="molecule type" value="Genomic_DNA"/>
</dbReference>
<dbReference type="SMART" id="SM00360">
    <property type="entry name" value="RRM"/>
    <property type="match status" value="2"/>
</dbReference>
<accession>A0AAD9LL85</accession>
<evidence type="ECO:0000256" key="1">
    <source>
        <dbReference type="ARBA" id="ARBA00022884"/>
    </source>
</evidence>
<keyword evidence="1 2" id="KW-0694">RNA-binding</keyword>
<feature type="domain" description="RRM" evidence="4">
    <location>
        <begin position="117"/>
        <end position="194"/>
    </location>
</feature>
<keyword evidence="5" id="KW-0238">DNA-binding</keyword>
<comment type="caution">
    <text evidence="5">The sequence shown here is derived from an EMBL/GenBank/DDBJ whole genome shotgun (WGS) entry which is preliminary data.</text>
</comment>
<dbReference type="GO" id="GO:0003729">
    <property type="term" value="F:mRNA binding"/>
    <property type="evidence" value="ECO:0007669"/>
    <property type="project" value="TreeGrafter"/>
</dbReference>
<proteinExistence type="predicted"/>
<reference evidence="5" key="2">
    <citation type="submission" date="2021-05" db="EMBL/GenBank/DDBJ databases">
        <authorList>
            <person name="Pain A."/>
        </authorList>
    </citation>
    <scope>NUCLEOTIDE SEQUENCE</scope>
    <source>
        <strain evidence="5">1802A</strain>
    </source>
</reference>
<feature type="domain" description="RRM" evidence="4">
    <location>
        <begin position="8"/>
        <end position="85"/>
    </location>
</feature>
<evidence type="ECO:0000313" key="6">
    <source>
        <dbReference type="Proteomes" id="UP001195914"/>
    </source>
</evidence>
<dbReference type="InterPro" id="IPR035979">
    <property type="entry name" value="RBD_domain_sf"/>
</dbReference>
<evidence type="ECO:0000256" key="3">
    <source>
        <dbReference type="SAM" id="MobiDB-lite"/>
    </source>
</evidence>
<dbReference type="InterPro" id="IPR050374">
    <property type="entry name" value="RRT5_SRSF_SR"/>
</dbReference>
<dbReference type="Pfam" id="PF00076">
    <property type="entry name" value="RRM_1"/>
    <property type="match status" value="2"/>
</dbReference>
<sequence>MYFSNNKCRVYVGNLSWKVKWQDLKDHMKQVGEVIRADIIEDYDGKSKGCGIVEFADEETALRAMKELDDTMIFDRPIFVREDRENGQTFRNNRRNPNRDWHSSSYGGNSNGECNGVCVLVTNLQWKTSWQDLKDLFKRCAPVIRVDVLTREDGKSKGIAKVYFQNETDANTAIATFNDYVLDGRKIGLKLDQRL</sequence>
<reference evidence="5" key="1">
    <citation type="journal article" date="2014" name="Nucleic Acids Res.">
        <title>The evolutionary dynamics of variant antigen genes in Babesia reveal a history of genomic innovation underlying host-parasite interaction.</title>
        <authorList>
            <person name="Jackson A.P."/>
            <person name="Otto T.D."/>
            <person name="Darby A."/>
            <person name="Ramaprasad A."/>
            <person name="Xia D."/>
            <person name="Echaide I.E."/>
            <person name="Farber M."/>
            <person name="Gahlot S."/>
            <person name="Gamble J."/>
            <person name="Gupta D."/>
            <person name="Gupta Y."/>
            <person name="Jackson L."/>
            <person name="Malandrin L."/>
            <person name="Malas T.B."/>
            <person name="Moussa E."/>
            <person name="Nair M."/>
            <person name="Reid A.J."/>
            <person name="Sanders M."/>
            <person name="Sharma J."/>
            <person name="Tracey A."/>
            <person name="Quail M.A."/>
            <person name="Weir W."/>
            <person name="Wastling J.M."/>
            <person name="Hall N."/>
            <person name="Willadsen P."/>
            <person name="Lingelbach K."/>
            <person name="Shiels B."/>
            <person name="Tait A."/>
            <person name="Berriman M."/>
            <person name="Allred D.R."/>
            <person name="Pain A."/>
        </authorList>
    </citation>
    <scope>NUCLEOTIDE SEQUENCE</scope>
    <source>
        <strain evidence="5">1802A</strain>
    </source>
</reference>
<dbReference type="AlphaFoldDB" id="A0AAD9LL85"/>
<evidence type="ECO:0000313" key="5">
    <source>
        <dbReference type="EMBL" id="KAK1939757.1"/>
    </source>
</evidence>
<dbReference type="Proteomes" id="UP001195914">
    <property type="component" value="Unassembled WGS sequence"/>
</dbReference>
<dbReference type="PANTHER" id="PTHR23003:SF3">
    <property type="entry name" value="FI21236P1-RELATED"/>
    <property type="match status" value="1"/>
</dbReference>
<feature type="region of interest" description="Disordered" evidence="3">
    <location>
        <begin position="85"/>
        <end position="107"/>
    </location>
</feature>
<gene>
    <name evidence="5" type="ORF">X943_003021</name>
</gene>
<evidence type="ECO:0000256" key="2">
    <source>
        <dbReference type="PROSITE-ProRule" id="PRU00176"/>
    </source>
</evidence>
<dbReference type="GO" id="GO:0003677">
    <property type="term" value="F:DNA binding"/>
    <property type="evidence" value="ECO:0007669"/>
    <property type="project" value="UniProtKB-KW"/>
</dbReference>
<dbReference type="InterPro" id="IPR012677">
    <property type="entry name" value="Nucleotide-bd_a/b_plait_sf"/>
</dbReference>
<dbReference type="InterPro" id="IPR000504">
    <property type="entry name" value="RRM_dom"/>
</dbReference>
<evidence type="ECO:0000259" key="4">
    <source>
        <dbReference type="PROSITE" id="PS50102"/>
    </source>
</evidence>
<organism evidence="5 6">
    <name type="scientific">Babesia divergens</name>
    <dbReference type="NCBI Taxonomy" id="32595"/>
    <lineage>
        <taxon>Eukaryota</taxon>
        <taxon>Sar</taxon>
        <taxon>Alveolata</taxon>
        <taxon>Apicomplexa</taxon>
        <taxon>Aconoidasida</taxon>
        <taxon>Piroplasmida</taxon>
        <taxon>Babesiidae</taxon>
        <taxon>Babesia</taxon>
    </lineage>
</organism>
<keyword evidence="6" id="KW-1185">Reference proteome</keyword>
<dbReference type="Gene3D" id="3.30.70.330">
    <property type="match status" value="2"/>
</dbReference>
<dbReference type="PANTHER" id="PTHR23003">
    <property type="entry name" value="RNA RECOGNITION MOTIF RRM DOMAIN CONTAINING PROTEIN"/>
    <property type="match status" value="1"/>
</dbReference>
<protein>
    <submittedName>
        <fullName evidence="5">Single stranded G-strand telomeric DNA-binding protein</fullName>
    </submittedName>
</protein>
<dbReference type="GO" id="GO:1990904">
    <property type="term" value="C:ribonucleoprotein complex"/>
    <property type="evidence" value="ECO:0007669"/>
    <property type="project" value="TreeGrafter"/>
</dbReference>
<dbReference type="PROSITE" id="PS50102">
    <property type="entry name" value="RRM"/>
    <property type="match status" value="2"/>
</dbReference>
<name>A0AAD9LL85_BABDI</name>
<dbReference type="SUPFAM" id="SSF54928">
    <property type="entry name" value="RNA-binding domain, RBD"/>
    <property type="match status" value="1"/>
</dbReference>